<dbReference type="Proteomes" id="UP000294668">
    <property type="component" value="Unassembled WGS sequence"/>
</dbReference>
<sequence>MKAIVLRHPGGPSALSYEDVPTPKVRDGWTLLKVKGFGINRSEIFTRNGWSPSVKLPRILGIECVGEVVETTDSDHLLKGQIVVSVMGGMGRVFNGSYAEYVLLSNKQIYSVNTKLTISDLTAVPETYGTAYGSLLKLQLDDADSLLIRGATSGVGVAAAKLARAMVPSIKLVGSTRHLEKADELKSVGFDEVVLDQDNQLQTGDQKFDRILELVGALTLPNSMKFIQPNGITCVTGELGGVWDLTHFEPISQLNGGYLTSFESGALDQRMFDDLFDIINSSHIDVAPTKVFDLKHTADAQAYLDSHDSFGKVVVLS</sequence>
<dbReference type="EMBL" id="PUFL01000014">
    <property type="protein sequence ID" value="TDG94620.1"/>
    <property type="molecule type" value="Genomic_DNA"/>
</dbReference>
<proteinExistence type="predicted"/>
<reference evidence="5" key="3">
    <citation type="submission" date="2019-02" db="EMBL/GenBank/DDBJ databases">
        <authorList>
            <person name="Buron G."/>
            <person name="Chaylann A."/>
            <person name="Dolejs I."/>
            <person name="Forster J."/>
            <person name="Miks M.H."/>
        </authorList>
    </citation>
    <scope>NUCLEOTIDE SEQUENCE</scope>
    <source>
        <strain evidence="5">DSM 10551</strain>
    </source>
</reference>
<name>A0A224VIS0_9LACO</name>
<dbReference type="Pfam" id="PF08240">
    <property type="entry name" value="ADH_N"/>
    <property type="match status" value="1"/>
</dbReference>
<evidence type="ECO:0000313" key="6">
    <source>
        <dbReference type="Proteomes" id="UP000214739"/>
    </source>
</evidence>
<evidence type="ECO:0000256" key="1">
    <source>
        <dbReference type="ARBA" id="ARBA00022857"/>
    </source>
</evidence>
<dbReference type="InterPro" id="IPR011032">
    <property type="entry name" value="GroES-like_sf"/>
</dbReference>
<dbReference type="OrthoDB" id="9792162at2"/>
<dbReference type="AlphaFoldDB" id="A0A224VIS0"/>
<accession>A0A224VIS0</accession>
<dbReference type="InterPro" id="IPR036291">
    <property type="entry name" value="NAD(P)-bd_dom_sf"/>
</dbReference>
<dbReference type="SUPFAM" id="SSF50129">
    <property type="entry name" value="GroES-like"/>
    <property type="match status" value="1"/>
</dbReference>
<feature type="domain" description="Enoyl reductase (ER)" evidence="3">
    <location>
        <begin position="10"/>
        <end position="315"/>
    </location>
</feature>
<dbReference type="Gene3D" id="3.40.50.720">
    <property type="entry name" value="NAD(P)-binding Rossmann-like Domain"/>
    <property type="match status" value="1"/>
</dbReference>
<dbReference type="GO" id="GO:0016651">
    <property type="term" value="F:oxidoreductase activity, acting on NAD(P)H"/>
    <property type="evidence" value="ECO:0007669"/>
    <property type="project" value="TreeGrafter"/>
</dbReference>
<dbReference type="InterPro" id="IPR020843">
    <property type="entry name" value="ER"/>
</dbReference>
<keyword evidence="7" id="KW-1185">Reference proteome</keyword>
<dbReference type="Gene3D" id="3.90.180.10">
    <property type="entry name" value="Medium-chain alcohol dehydrogenases, catalytic domain"/>
    <property type="match status" value="1"/>
</dbReference>
<evidence type="ECO:0000313" key="5">
    <source>
        <dbReference type="EMBL" id="TDG94620.1"/>
    </source>
</evidence>
<evidence type="ECO:0000313" key="7">
    <source>
        <dbReference type="Proteomes" id="UP000294668"/>
    </source>
</evidence>
<evidence type="ECO:0000313" key="4">
    <source>
        <dbReference type="EMBL" id="GAW72110.1"/>
    </source>
</evidence>
<evidence type="ECO:0000259" key="3">
    <source>
        <dbReference type="SMART" id="SM00829"/>
    </source>
</evidence>
<keyword evidence="1" id="KW-0521">NADP</keyword>
<dbReference type="Pfam" id="PF13602">
    <property type="entry name" value="ADH_zinc_N_2"/>
    <property type="match status" value="1"/>
</dbReference>
<dbReference type="PANTHER" id="PTHR48106:SF18">
    <property type="entry name" value="QUINONE OXIDOREDUCTASE PIG3"/>
    <property type="match status" value="1"/>
</dbReference>
<dbReference type="RefSeq" id="WP_057962275.1">
    <property type="nucleotide sequence ID" value="NZ_BAAAXO010000007.1"/>
</dbReference>
<dbReference type="SMART" id="SM00829">
    <property type="entry name" value="PKS_ER"/>
    <property type="match status" value="1"/>
</dbReference>
<dbReference type="EMBL" id="BDGB01000055">
    <property type="protein sequence ID" value="GAW72110.1"/>
    <property type="molecule type" value="Genomic_DNA"/>
</dbReference>
<protein>
    <submittedName>
        <fullName evidence="4">NADPH:quinone reductase</fullName>
    </submittedName>
</protein>
<gene>
    <name evidence="4" type="primary">qor_4</name>
    <name evidence="5" type="ORF">C5L28_001939</name>
    <name evidence="4" type="ORF">LPKJCM_01219</name>
</gene>
<evidence type="ECO:0000256" key="2">
    <source>
        <dbReference type="ARBA" id="ARBA00023002"/>
    </source>
</evidence>
<dbReference type="PANTHER" id="PTHR48106">
    <property type="entry name" value="QUINONE OXIDOREDUCTASE PIG3-RELATED"/>
    <property type="match status" value="1"/>
</dbReference>
<dbReference type="Proteomes" id="UP000214739">
    <property type="component" value="Unassembled WGS sequence"/>
</dbReference>
<dbReference type="GO" id="GO:0070402">
    <property type="term" value="F:NADPH binding"/>
    <property type="evidence" value="ECO:0007669"/>
    <property type="project" value="TreeGrafter"/>
</dbReference>
<dbReference type="SUPFAM" id="SSF51735">
    <property type="entry name" value="NAD(P)-binding Rossmann-fold domains"/>
    <property type="match status" value="1"/>
</dbReference>
<comment type="caution">
    <text evidence="4">The sequence shown here is derived from an EMBL/GenBank/DDBJ whole genome shotgun (WGS) entry which is preliminary data.</text>
</comment>
<dbReference type="InterPro" id="IPR013154">
    <property type="entry name" value="ADH-like_N"/>
</dbReference>
<keyword evidence="2" id="KW-0560">Oxidoreductase</keyword>
<reference evidence="4 6" key="1">
    <citation type="journal article" date="2017" name="Biosci Microbiota Food Health">
        <title>Genomic characterization reconfirms the taxonomic status of Lactobacillus parakefiri.</title>
        <authorList>
            <person name="Tanizawa Y."/>
            <person name="Kobayashi H."/>
            <person name="Kaminuma E."/>
            <person name="Sakamoto M."/>
            <person name="Ohkuma M."/>
            <person name="Nakamura Y."/>
            <person name="Arita M."/>
            <person name="Tohno M."/>
        </authorList>
    </citation>
    <scope>NUCLEOTIDE SEQUENCE [LARGE SCALE GENOMIC DNA]</scope>
    <source>
        <strain evidence="4 6">JCM 8573</strain>
    </source>
</reference>
<reference evidence="5 7" key="2">
    <citation type="journal article" date="2019" name="Appl. Microbiol. Biotechnol.">
        <title>Uncovering carbohydrate metabolism through a genotype-phenotype association study of 56 lactic acid bacteria genomes.</title>
        <authorList>
            <person name="Buron-Moles G."/>
            <person name="Chailyan A."/>
            <person name="Dolejs I."/>
            <person name="Forster J."/>
            <person name="Miks M.H."/>
        </authorList>
    </citation>
    <scope>NUCLEOTIDE SEQUENCE [LARGE SCALE GENOMIC DNA]</scope>
    <source>
        <strain evidence="5 7">DSM 10551</strain>
    </source>
</reference>
<organism evidence="4 6">
    <name type="scientific">Lentilactobacillus parakefiri</name>
    <dbReference type="NCBI Taxonomy" id="152332"/>
    <lineage>
        <taxon>Bacteria</taxon>
        <taxon>Bacillati</taxon>
        <taxon>Bacillota</taxon>
        <taxon>Bacilli</taxon>
        <taxon>Lactobacillales</taxon>
        <taxon>Lactobacillaceae</taxon>
        <taxon>Lentilactobacillus</taxon>
    </lineage>
</organism>